<keyword evidence="1" id="KW-0812">Transmembrane</keyword>
<dbReference type="GO" id="GO:0003824">
    <property type="term" value="F:catalytic activity"/>
    <property type="evidence" value="ECO:0007669"/>
    <property type="project" value="UniProtKB-ARBA"/>
</dbReference>
<name>A0A1M5MP90_9RHOB</name>
<dbReference type="PANTHER" id="PTHR44757:SF2">
    <property type="entry name" value="BIOFILM ARCHITECTURE MAINTENANCE PROTEIN MBAA"/>
    <property type="match status" value="1"/>
</dbReference>
<dbReference type="FunFam" id="3.30.70.270:FF:000001">
    <property type="entry name" value="Diguanylate cyclase domain protein"/>
    <property type="match status" value="1"/>
</dbReference>
<keyword evidence="5" id="KW-1185">Reference proteome</keyword>
<dbReference type="InterPro" id="IPR043128">
    <property type="entry name" value="Rev_trsase/Diguanyl_cyclase"/>
</dbReference>
<dbReference type="Proteomes" id="UP000184074">
    <property type="component" value="Unassembled WGS sequence"/>
</dbReference>
<dbReference type="STRING" id="1508389.SAMN05444003_0913"/>
<gene>
    <name evidence="4" type="ORF">SAMN05444003_0913</name>
</gene>
<dbReference type="PROSITE" id="PS50887">
    <property type="entry name" value="GGDEF"/>
    <property type="match status" value="1"/>
</dbReference>
<dbReference type="Pfam" id="PF00563">
    <property type="entry name" value="EAL"/>
    <property type="match status" value="1"/>
</dbReference>
<feature type="domain" description="GGDEF" evidence="3">
    <location>
        <begin position="234"/>
        <end position="371"/>
    </location>
</feature>
<evidence type="ECO:0000259" key="3">
    <source>
        <dbReference type="PROSITE" id="PS50887"/>
    </source>
</evidence>
<dbReference type="Gene3D" id="3.20.20.450">
    <property type="entry name" value="EAL domain"/>
    <property type="match status" value="1"/>
</dbReference>
<evidence type="ECO:0000259" key="2">
    <source>
        <dbReference type="PROSITE" id="PS50883"/>
    </source>
</evidence>
<evidence type="ECO:0000313" key="4">
    <source>
        <dbReference type="EMBL" id="SHG78573.1"/>
    </source>
</evidence>
<dbReference type="CDD" id="cd01949">
    <property type="entry name" value="GGDEF"/>
    <property type="match status" value="1"/>
</dbReference>
<dbReference type="CDD" id="cd01948">
    <property type="entry name" value="EAL"/>
    <property type="match status" value="1"/>
</dbReference>
<evidence type="ECO:0000313" key="5">
    <source>
        <dbReference type="Proteomes" id="UP000184074"/>
    </source>
</evidence>
<dbReference type="PANTHER" id="PTHR44757">
    <property type="entry name" value="DIGUANYLATE CYCLASE DGCP"/>
    <property type="match status" value="1"/>
</dbReference>
<dbReference type="Pfam" id="PF00990">
    <property type="entry name" value="GGDEF"/>
    <property type="match status" value="1"/>
</dbReference>
<dbReference type="Gene3D" id="3.30.70.270">
    <property type="match status" value="1"/>
</dbReference>
<dbReference type="EMBL" id="FQXB01000001">
    <property type="protein sequence ID" value="SHG78573.1"/>
    <property type="molecule type" value="Genomic_DNA"/>
</dbReference>
<dbReference type="InterPro" id="IPR001633">
    <property type="entry name" value="EAL_dom"/>
</dbReference>
<dbReference type="AlphaFoldDB" id="A0A1M5MP90"/>
<evidence type="ECO:0000256" key="1">
    <source>
        <dbReference type="SAM" id="Phobius"/>
    </source>
</evidence>
<dbReference type="SMART" id="SM00267">
    <property type="entry name" value="GGDEF"/>
    <property type="match status" value="1"/>
</dbReference>
<dbReference type="InterPro" id="IPR052155">
    <property type="entry name" value="Biofilm_reg_signaling"/>
</dbReference>
<feature type="transmembrane region" description="Helical" evidence="1">
    <location>
        <begin position="162"/>
        <end position="182"/>
    </location>
</feature>
<dbReference type="SUPFAM" id="SSF55073">
    <property type="entry name" value="Nucleotide cyclase"/>
    <property type="match status" value="1"/>
</dbReference>
<dbReference type="SMART" id="SM00052">
    <property type="entry name" value="EAL"/>
    <property type="match status" value="1"/>
</dbReference>
<dbReference type="SUPFAM" id="SSF141868">
    <property type="entry name" value="EAL domain-like"/>
    <property type="match status" value="1"/>
</dbReference>
<dbReference type="OrthoDB" id="9814202at2"/>
<sequence>MSVSSVVPSRVLNLYLRLSAWLIPTFLICALIGLHVLSKHVVSDVEQRVSLRIGNLSARIAGGLERISDELQAEDALKALSAEQIMLTLMSDPAIRCAELRDPATTDALIEVPVGLGCQSSAADKDTTVPVWFDQDADLFVRWTDAEVAAARQRQRELSMMILVFGLMVALLTNYLAFRVIIGKPLNELIGRIEEAKTNAEFNAMHDSLTGVGNRRNLDEVLRDRFRRARRQDDTVTVLHIDLDGFKTINDTLGHAAGDHVLQHVSDLLEACANEKEFVGRIGGDEFVIVLENNSREGRDVEIAQKVIAQVKEPVTFDDEICRIGASIGIARSRRGDEVDQFTPERILMDSDIALYAAKRAGKGQYAIFHSDMRKDVENRKSVADDLLEAIEKRQFISYYQPQFDATGQEIRGLEALVRWQHPKHGILPPSEFIDLAEEMNLADQIDMQVLEQALADLKLTDHSGLIIPKMAVNISSTWLRSPKFLEKLRSLQIPRSRLVFEVLETVCLDELSDIQKRNITGIHEMGIELEIDDFGTGHASISGVLALQPSRLKVAREIVNAFAEEDDQKSLMEAVVALGRALGVGLIAEGVETKNHVESLSALGFESLQGYALSRPKPLETILKDYAPNSNLRNAS</sequence>
<keyword evidence="1" id="KW-1133">Transmembrane helix</keyword>
<reference evidence="4 5" key="1">
    <citation type="submission" date="2016-11" db="EMBL/GenBank/DDBJ databases">
        <authorList>
            <person name="Jaros S."/>
            <person name="Januszkiewicz K."/>
            <person name="Wedrychowicz H."/>
        </authorList>
    </citation>
    <scope>NUCLEOTIDE SEQUENCE [LARGE SCALE GENOMIC DNA]</scope>
    <source>
        <strain evidence="4 5">DSM 28715</strain>
    </source>
</reference>
<proteinExistence type="predicted"/>
<organism evidence="4 5">
    <name type="scientific">Cognatiyoonia sediminum</name>
    <dbReference type="NCBI Taxonomy" id="1508389"/>
    <lineage>
        <taxon>Bacteria</taxon>
        <taxon>Pseudomonadati</taxon>
        <taxon>Pseudomonadota</taxon>
        <taxon>Alphaproteobacteria</taxon>
        <taxon>Rhodobacterales</taxon>
        <taxon>Paracoccaceae</taxon>
        <taxon>Cognatiyoonia</taxon>
    </lineage>
</organism>
<keyword evidence="1" id="KW-0472">Membrane</keyword>
<protein>
    <submittedName>
        <fullName evidence="4">Diguanylate cyclase (GGDEF) domain-containing protein</fullName>
    </submittedName>
</protein>
<feature type="domain" description="EAL" evidence="2">
    <location>
        <begin position="380"/>
        <end position="631"/>
    </location>
</feature>
<accession>A0A1M5MP90</accession>
<dbReference type="InterPro" id="IPR000160">
    <property type="entry name" value="GGDEF_dom"/>
</dbReference>
<dbReference type="InterPro" id="IPR035919">
    <property type="entry name" value="EAL_sf"/>
</dbReference>
<dbReference type="RefSeq" id="WP_072899631.1">
    <property type="nucleotide sequence ID" value="NZ_FQXB01000001.1"/>
</dbReference>
<dbReference type="InterPro" id="IPR029787">
    <property type="entry name" value="Nucleotide_cyclase"/>
</dbReference>
<dbReference type="NCBIfam" id="TIGR00254">
    <property type="entry name" value="GGDEF"/>
    <property type="match status" value="1"/>
</dbReference>
<dbReference type="PROSITE" id="PS50883">
    <property type="entry name" value="EAL"/>
    <property type="match status" value="1"/>
</dbReference>
<feature type="transmembrane region" description="Helical" evidence="1">
    <location>
        <begin position="20"/>
        <end position="38"/>
    </location>
</feature>